<dbReference type="SUPFAM" id="SSF54631">
    <property type="entry name" value="CBS-domain pair"/>
    <property type="match status" value="1"/>
</dbReference>
<organism evidence="5 6">
    <name type="scientific">Shimia thalassica</name>
    <dbReference type="NCBI Taxonomy" id="1715693"/>
    <lineage>
        <taxon>Bacteria</taxon>
        <taxon>Pseudomonadati</taxon>
        <taxon>Pseudomonadota</taxon>
        <taxon>Alphaproteobacteria</taxon>
        <taxon>Rhodobacterales</taxon>
        <taxon>Roseobacteraceae</taxon>
    </lineage>
</organism>
<dbReference type="EMBL" id="CYTW01000005">
    <property type="protein sequence ID" value="CUK11776.1"/>
    <property type="molecule type" value="Genomic_DNA"/>
</dbReference>
<dbReference type="GO" id="GO:0019146">
    <property type="term" value="F:arabinose-5-phosphate isomerase activity"/>
    <property type="evidence" value="ECO:0007669"/>
    <property type="project" value="UniProtKB-EC"/>
</dbReference>
<dbReference type="PANTHER" id="PTHR43080">
    <property type="entry name" value="CBS DOMAIN-CONTAINING PROTEIN CBSX3, MITOCHONDRIAL"/>
    <property type="match status" value="1"/>
</dbReference>
<proteinExistence type="predicted"/>
<gene>
    <name evidence="5" type="primary">kdsD_2</name>
    <name evidence="5" type="ORF">PH7735_03613</name>
</gene>
<dbReference type="Pfam" id="PF00571">
    <property type="entry name" value="CBS"/>
    <property type="match status" value="2"/>
</dbReference>
<dbReference type="Proteomes" id="UP000051870">
    <property type="component" value="Unassembled WGS sequence"/>
</dbReference>
<keyword evidence="6" id="KW-1185">Reference proteome</keyword>
<keyword evidence="5" id="KW-0413">Isomerase</keyword>
<keyword evidence="1 2" id="KW-0129">CBS domain</keyword>
<dbReference type="InterPro" id="IPR051257">
    <property type="entry name" value="Diverse_CBS-Domain"/>
</dbReference>
<dbReference type="EC" id="5.3.1.13" evidence="5"/>
<feature type="domain" description="CBS" evidence="4">
    <location>
        <begin position="107"/>
        <end position="163"/>
    </location>
</feature>
<dbReference type="InterPro" id="IPR000644">
    <property type="entry name" value="CBS_dom"/>
</dbReference>
<reference evidence="6" key="1">
    <citation type="submission" date="2015-09" db="EMBL/GenBank/DDBJ databases">
        <authorList>
            <person name="Rodrigo-Torres Lidia"/>
            <person name="Arahal R.David."/>
        </authorList>
    </citation>
    <scope>NUCLEOTIDE SEQUENCE [LARGE SCALE GENOMIC DNA]</scope>
    <source>
        <strain evidence="6">CECT 7735</strain>
    </source>
</reference>
<dbReference type="Gene3D" id="3.10.580.10">
    <property type="entry name" value="CBS-domain"/>
    <property type="match status" value="1"/>
</dbReference>
<name>A0A0P1IGI1_9RHOB</name>
<evidence type="ECO:0000313" key="5">
    <source>
        <dbReference type="EMBL" id="CUK11776.1"/>
    </source>
</evidence>
<dbReference type="PROSITE" id="PS51371">
    <property type="entry name" value="CBS"/>
    <property type="match status" value="2"/>
</dbReference>
<evidence type="ECO:0000259" key="4">
    <source>
        <dbReference type="PROSITE" id="PS51371"/>
    </source>
</evidence>
<protein>
    <submittedName>
        <fullName evidence="5">Arabinose 5-phosphate isomerase KdsD</fullName>
        <ecNumber evidence="5">5.3.1.13</ecNumber>
    </submittedName>
</protein>
<evidence type="ECO:0000256" key="1">
    <source>
        <dbReference type="ARBA" id="ARBA00023122"/>
    </source>
</evidence>
<dbReference type="GeneID" id="83882589"/>
<feature type="region of interest" description="Disordered" evidence="3">
    <location>
        <begin position="1"/>
        <end position="26"/>
    </location>
</feature>
<dbReference type="RefSeq" id="WP_058312828.1">
    <property type="nucleotide sequence ID" value="NZ_CYTW01000005.1"/>
</dbReference>
<accession>A0A0P1IGI1</accession>
<dbReference type="CDD" id="cd04623">
    <property type="entry name" value="CBS_pair_bac_euk"/>
    <property type="match status" value="1"/>
</dbReference>
<dbReference type="InterPro" id="IPR046342">
    <property type="entry name" value="CBS_dom_sf"/>
</dbReference>
<evidence type="ECO:0000256" key="3">
    <source>
        <dbReference type="SAM" id="MobiDB-lite"/>
    </source>
</evidence>
<evidence type="ECO:0000313" key="6">
    <source>
        <dbReference type="Proteomes" id="UP000051870"/>
    </source>
</evidence>
<dbReference type="SMART" id="SM00116">
    <property type="entry name" value="CBS"/>
    <property type="match status" value="2"/>
</dbReference>
<dbReference type="InterPro" id="IPR044725">
    <property type="entry name" value="CBSX3_CBS_dom"/>
</dbReference>
<sequence length="173" mass="18855">MAPSSYQSPSQGDKSEKTYSQTSQSNLASSTTTISKLLDEKGNDVITVRPNDTISTVVTILRDKGIGAVVVTDQNRAVLGILSERDIVRRMADTPGQTLPQAVEDLMTKDVLTCAPADSMIDVLKRMTEGKFRHMPVMDGTSLVGMITVGDVVNFRLTELEYEALKMKQMIVG</sequence>
<feature type="domain" description="CBS" evidence="4">
    <location>
        <begin position="38"/>
        <end position="98"/>
    </location>
</feature>
<dbReference type="AlphaFoldDB" id="A0A0P1IGI1"/>
<evidence type="ECO:0000256" key="2">
    <source>
        <dbReference type="PROSITE-ProRule" id="PRU00703"/>
    </source>
</evidence>
<dbReference type="STRING" id="1715693.PH7735_03613"/>
<dbReference type="PANTHER" id="PTHR43080:SF2">
    <property type="entry name" value="CBS DOMAIN-CONTAINING PROTEIN"/>
    <property type="match status" value="1"/>
</dbReference>